<keyword evidence="3" id="KW-1185">Reference proteome</keyword>
<name>A0A9P3LEG3_9APHY</name>
<protein>
    <submittedName>
        <fullName evidence="2">F-box protein</fullName>
    </submittedName>
</protein>
<feature type="domain" description="F-box" evidence="1">
    <location>
        <begin position="3"/>
        <end position="49"/>
    </location>
</feature>
<sequence length="553" mass="61458">MSGIDLHSLPTEIIERILGQCDYIELIRLQSVCHLWQDVITTSPLLTYIIELGISGYSDEHLDPSCTRAERRQLLAEAQRIWKRAASYKLIESHSFSQLSYWPVRHGVLLRMATIGRDGGAHSPDDTTLDVTIVDDAPGPPTRGWRVTLPVSESGILHIDPAQDLVVVRAPRQDMSLQEALLYFSCVPLSLRTGQAHPRAAARSLRFRLSERVQSRPHYTRVQVHGPTLAISMASGIQFFTEIVVFDWTTGEQIASFCSSTSASCIWGDPAVLILPTCFLLASYSRNDQTPIIEVHAVDRSLPRSATSEGDTRPTAHVASFCLPRTRVGEVRMLMTPSSAQRVWAPGGRGHLETHPECRVLRVYLCSTAAQLQDAGFFVPLRPFLRALDAYSTHPPDERAAWETRTVASANWMDGTRWLNGEPGSWMAEVRRNQNGTGSRYTFPKCIVDFSPVELEKEVHAHKKAEPDVVSFESEAAGYTTYCGTSELAFSGGADLFDDKFSFSLPYREKILPQLPGYSPDSDIHLVGDKVISVEVCGGPMDEVKIYQIVTET</sequence>
<evidence type="ECO:0000259" key="1">
    <source>
        <dbReference type="PROSITE" id="PS50181"/>
    </source>
</evidence>
<dbReference type="AlphaFoldDB" id="A0A9P3LEG3"/>
<dbReference type="OrthoDB" id="2745718at2759"/>
<dbReference type="SMART" id="SM00256">
    <property type="entry name" value="FBOX"/>
    <property type="match status" value="1"/>
</dbReference>
<dbReference type="SUPFAM" id="SSF81383">
    <property type="entry name" value="F-box domain"/>
    <property type="match status" value="1"/>
</dbReference>
<dbReference type="Proteomes" id="UP000703269">
    <property type="component" value="Unassembled WGS sequence"/>
</dbReference>
<reference evidence="2 3" key="1">
    <citation type="submission" date="2021-08" db="EMBL/GenBank/DDBJ databases">
        <title>Draft Genome Sequence of Phanerochaete sordida strain YK-624.</title>
        <authorList>
            <person name="Mori T."/>
            <person name="Dohra H."/>
            <person name="Suzuki T."/>
            <person name="Kawagishi H."/>
            <person name="Hirai H."/>
        </authorList>
    </citation>
    <scope>NUCLEOTIDE SEQUENCE [LARGE SCALE GENOMIC DNA]</scope>
    <source>
        <strain evidence="2 3">YK-624</strain>
    </source>
</reference>
<organism evidence="2 3">
    <name type="scientific">Phanerochaete sordida</name>
    <dbReference type="NCBI Taxonomy" id="48140"/>
    <lineage>
        <taxon>Eukaryota</taxon>
        <taxon>Fungi</taxon>
        <taxon>Dikarya</taxon>
        <taxon>Basidiomycota</taxon>
        <taxon>Agaricomycotina</taxon>
        <taxon>Agaricomycetes</taxon>
        <taxon>Polyporales</taxon>
        <taxon>Phanerochaetaceae</taxon>
        <taxon>Phanerochaete</taxon>
    </lineage>
</organism>
<dbReference type="Gene3D" id="1.20.1280.50">
    <property type="match status" value="1"/>
</dbReference>
<evidence type="ECO:0000313" key="2">
    <source>
        <dbReference type="EMBL" id="GJE91483.1"/>
    </source>
</evidence>
<dbReference type="Pfam" id="PF00646">
    <property type="entry name" value="F-box"/>
    <property type="match status" value="1"/>
</dbReference>
<dbReference type="PROSITE" id="PS50181">
    <property type="entry name" value="FBOX"/>
    <property type="match status" value="1"/>
</dbReference>
<dbReference type="InterPro" id="IPR036047">
    <property type="entry name" value="F-box-like_dom_sf"/>
</dbReference>
<comment type="caution">
    <text evidence="2">The sequence shown here is derived from an EMBL/GenBank/DDBJ whole genome shotgun (WGS) entry which is preliminary data.</text>
</comment>
<dbReference type="CDD" id="cd09917">
    <property type="entry name" value="F-box_SF"/>
    <property type="match status" value="1"/>
</dbReference>
<dbReference type="InterPro" id="IPR001810">
    <property type="entry name" value="F-box_dom"/>
</dbReference>
<accession>A0A9P3LEG3</accession>
<evidence type="ECO:0000313" key="3">
    <source>
        <dbReference type="Proteomes" id="UP000703269"/>
    </source>
</evidence>
<gene>
    <name evidence="2" type="ORF">PsYK624_076330</name>
</gene>
<proteinExistence type="predicted"/>
<dbReference type="EMBL" id="BPQB01000021">
    <property type="protein sequence ID" value="GJE91483.1"/>
    <property type="molecule type" value="Genomic_DNA"/>
</dbReference>